<accession>A0AAQ3T6V8</accession>
<dbReference type="Proteomes" id="UP001341281">
    <property type="component" value="Chromosome 04"/>
</dbReference>
<proteinExistence type="predicted"/>
<dbReference type="EMBL" id="CP144748">
    <property type="protein sequence ID" value="WVZ67515.1"/>
    <property type="molecule type" value="Genomic_DNA"/>
</dbReference>
<keyword evidence="2" id="KW-1185">Reference proteome</keyword>
<organism evidence="1 2">
    <name type="scientific">Paspalum notatum var. saurae</name>
    <dbReference type="NCBI Taxonomy" id="547442"/>
    <lineage>
        <taxon>Eukaryota</taxon>
        <taxon>Viridiplantae</taxon>
        <taxon>Streptophyta</taxon>
        <taxon>Embryophyta</taxon>
        <taxon>Tracheophyta</taxon>
        <taxon>Spermatophyta</taxon>
        <taxon>Magnoliopsida</taxon>
        <taxon>Liliopsida</taxon>
        <taxon>Poales</taxon>
        <taxon>Poaceae</taxon>
        <taxon>PACMAD clade</taxon>
        <taxon>Panicoideae</taxon>
        <taxon>Andropogonodae</taxon>
        <taxon>Paspaleae</taxon>
        <taxon>Paspalinae</taxon>
        <taxon>Paspalum</taxon>
    </lineage>
</organism>
<dbReference type="AlphaFoldDB" id="A0AAQ3T6V8"/>
<evidence type="ECO:0000313" key="2">
    <source>
        <dbReference type="Proteomes" id="UP001341281"/>
    </source>
</evidence>
<sequence>MHSWFTLCKGSVLRPEFSCSCGLRLGSFFSSPRGQSRWVLLDPEDQGGGHLEEGLGAGPRCLVDLASEAFWDLASTFSAAAASCRIVAHCSLAPGDRQGRPRRPSEF</sequence>
<evidence type="ECO:0000313" key="1">
    <source>
        <dbReference type="EMBL" id="WVZ67515.1"/>
    </source>
</evidence>
<protein>
    <submittedName>
        <fullName evidence="1">Uncharacterized protein</fullName>
    </submittedName>
</protein>
<name>A0AAQ3T6V8_PASNO</name>
<reference evidence="1 2" key="1">
    <citation type="submission" date="2024-02" db="EMBL/GenBank/DDBJ databases">
        <title>High-quality chromosome-scale genome assembly of Pensacola bahiagrass (Paspalum notatum Flugge var. saurae).</title>
        <authorList>
            <person name="Vega J.M."/>
            <person name="Podio M."/>
            <person name="Orjuela J."/>
            <person name="Siena L.A."/>
            <person name="Pessino S.C."/>
            <person name="Combes M.C."/>
            <person name="Mariac C."/>
            <person name="Albertini E."/>
            <person name="Pupilli F."/>
            <person name="Ortiz J.P.A."/>
            <person name="Leblanc O."/>
        </authorList>
    </citation>
    <scope>NUCLEOTIDE SEQUENCE [LARGE SCALE GENOMIC DNA]</scope>
    <source>
        <strain evidence="1">R1</strain>
        <tissue evidence="1">Leaf</tissue>
    </source>
</reference>
<gene>
    <name evidence="1" type="ORF">U9M48_016578</name>
</gene>